<proteinExistence type="predicted"/>
<dbReference type="PROSITE" id="PS50088">
    <property type="entry name" value="ANK_REPEAT"/>
    <property type="match status" value="5"/>
</dbReference>
<feature type="repeat" description="ANK" evidence="3">
    <location>
        <begin position="489"/>
        <end position="521"/>
    </location>
</feature>
<evidence type="ECO:0000256" key="2">
    <source>
        <dbReference type="ARBA" id="ARBA00023043"/>
    </source>
</evidence>
<feature type="repeat" description="ANK" evidence="3">
    <location>
        <begin position="113"/>
        <end position="146"/>
    </location>
</feature>
<evidence type="ECO:0000313" key="4">
    <source>
        <dbReference type="EMBL" id="RJY18523.1"/>
    </source>
</evidence>
<dbReference type="Pfam" id="PF00023">
    <property type="entry name" value="Ank"/>
    <property type="match status" value="1"/>
</dbReference>
<sequence length="595" mass="65540">MTSYAVPSSGHSLLMAAIMSENATVVKMLLDACPECNFQHRNRQGETAVFVAVKYENLEILKLLLNLSIDLSVTNQKKQTPLLVALAIGRQQMAECLIENMSDINGLNFQDNEGTSALHLAVMQGFADSMVPILIEKNCDTEAIDSEGDTPLTTAIRFEKRKIAALLSPKAKPSSELYQGYSLLALVIYYKMDDIALELVEHGHKLNINSANDRAQLIKCIQKNNDELLFAMLANGFEEDFFRAEINIIGEALKAGNSELAHKLISLVEPKMLDLKFEVNYPEIGSVSRTILSLAMDLGDSKTAEALILKGATPFAKPSSGYSIMYWAVLGGHSSLVDLLLSRGVSCDEKIYGRTPLQSAIVKKNEQMALKLISRSKDINTQGKDGSALVLAALTGQTEVVKVLISNNANVEATNTFNQNFLMLAILSENDEITPWALRTLPTGVIQKLLSKQDTQGYTCLTIALSRKKFALSELLLEKLNNVNVPITEGDTPLMMAIEGNQVELAKRFIELGANVTAHEQRNKFDVLMLAIIQHDFELAQWLVENHGGSINWSLINTHGNSHLKSALSHLYRPELENDNIEHHPLILAIKSAMA</sequence>
<dbReference type="InterPro" id="IPR002110">
    <property type="entry name" value="Ankyrin_rpt"/>
</dbReference>
<organism evidence="4 5">
    <name type="scientific">Parashewanella spongiae</name>
    <dbReference type="NCBI Taxonomy" id="342950"/>
    <lineage>
        <taxon>Bacteria</taxon>
        <taxon>Pseudomonadati</taxon>
        <taxon>Pseudomonadota</taxon>
        <taxon>Gammaproteobacteria</taxon>
        <taxon>Alteromonadales</taxon>
        <taxon>Shewanellaceae</taxon>
        <taxon>Parashewanella</taxon>
    </lineage>
</organism>
<keyword evidence="2 3" id="KW-0040">ANK repeat</keyword>
<dbReference type="InterPro" id="IPR036770">
    <property type="entry name" value="Ankyrin_rpt-contain_sf"/>
</dbReference>
<comment type="caution">
    <text evidence="4">The sequence shown here is derived from an EMBL/GenBank/DDBJ whole genome shotgun (WGS) entry which is preliminary data.</text>
</comment>
<dbReference type="SMART" id="SM00248">
    <property type="entry name" value="ANK"/>
    <property type="match status" value="13"/>
</dbReference>
<dbReference type="Proteomes" id="UP000273022">
    <property type="component" value="Unassembled WGS sequence"/>
</dbReference>
<accession>A0A3A6ULH2</accession>
<feature type="repeat" description="ANK" evidence="3">
    <location>
        <begin position="352"/>
        <end position="384"/>
    </location>
</feature>
<dbReference type="AlphaFoldDB" id="A0A3A6ULH2"/>
<gene>
    <name evidence="4" type="ORF">D5R81_04725</name>
</gene>
<dbReference type="PANTHER" id="PTHR24198:SF165">
    <property type="entry name" value="ANKYRIN REPEAT-CONTAINING PROTEIN-RELATED"/>
    <property type="match status" value="1"/>
</dbReference>
<name>A0A3A6ULH2_9GAMM</name>
<dbReference type="SUPFAM" id="SSF48403">
    <property type="entry name" value="Ankyrin repeat"/>
    <property type="match status" value="2"/>
</dbReference>
<feature type="repeat" description="ANK" evidence="3">
    <location>
        <begin position="44"/>
        <end position="76"/>
    </location>
</feature>
<dbReference type="EMBL" id="QYYH01000020">
    <property type="protein sequence ID" value="RJY18523.1"/>
    <property type="molecule type" value="Genomic_DNA"/>
</dbReference>
<keyword evidence="5" id="KW-1185">Reference proteome</keyword>
<keyword evidence="1" id="KW-0677">Repeat</keyword>
<reference evidence="4 5" key="1">
    <citation type="submission" date="2018-09" db="EMBL/GenBank/DDBJ databases">
        <title>Phylogeny of the Shewanellaceae, and recommendation for two new genera, Pseudoshewanella and Parashewanella.</title>
        <authorList>
            <person name="Wang G."/>
        </authorList>
    </citation>
    <scope>NUCLEOTIDE SEQUENCE [LARGE SCALE GENOMIC DNA]</scope>
    <source>
        <strain evidence="4 5">KCTC 22492</strain>
    </source>
</reference>
<dbReference type="OrthoDB" id="264542at2"/>
<dbReference type="PROSITE" id="PS50297">
    <property type="entry name" value="ANK_REP_REGION"/>
    <property type="match status" value="4"/>
</dbReference>
<evidence type="ECO:0000256" key="1">
    <source>
        <dbReference type="ARBA" id="ARBA00022737"/>
    </source>
</evidence>
<dbReference type="RefSeq" id="WP_121852499.1">
    <property type="nucleotide sequence ID" value="NZ_CP037952.1"/>
</dbReference>
<evidence type="ECO:0000256" key="3">
    <source>
        <dbReference type="PROSITE-ProRule" id="PRU00023"/>
    </source>
</evidence>
<evidence type="ECO:0000313" key="5">
    <source>
        <dbReference type="Proteomes" id="UP000273022"/>
    </source>
</evidence>
<dbReference type="PANTHER" id="PTHR24198">
    <property type="entry name" value="ANKYRIN REPEAT AND PROTEIN KINASE DOMAIN-CONTAINING PROTEIN"/>
    <property type="match status" value="1"/>
</dbReference>
<protein>
    <submittedName>
        <fullName evidence="4">Uncharacterized protein</fullName>
    </submittedName>
</protein>
<dbReference type="Gene3D" id="1.25.40.20">
    <property type="entry name" value="Ankyrin repeat-containing domain"/>
    <property type="match status" value="3"/>
</dbReference>
<feature type="repeat" description="ANK" evidence="3">
    <location>
        <begin position="384"/>
        <end position="416"/>
    </location>
</feature>
<dbReference type="Pfam" id="PF12796">
    <property type="entry name" value="Ank_2"/>
    <property type="match status" value="4"/>
</dbReference>